<dbReference type="HOGENOM" id="CLU_039592_4_2_11"/>
<organism evidence="5 6">
    <name type="scientific">Nakamurella multipartita (strain ATCC 700099 / DSM 44233 / CIP 104796 / JCM 9543 / NBRC 105858 / Y-104)</name>
    <name type="common">Microsphaera multipartita</name>
    <dbReference type="NCBI Taxonomy" id="479431"/>
    <lineage>
        <taxon>Bacteria</taxon>
        <taxon>Bacillati</taxon>
        <taxon>Actinomycetota</taxon>
        <taxon>Actinomycetes</taxon>
        <taxon>Nakamurellales</taxon>
        <taxon>Nakamurellaceae</taxon>
        <taxon>Nakamurella</taxon>
    </lineage>
</organism>
<protein>
    <submittedName>
        <fullName evidence="5">3-Oxoacyl-(Acyl-carrier-protein (ACP)) synthase III domain protein</fullName>
    </submittedName>
</protein>
<dbReference type="Gene3D" id="3.40.47.10">
    <property type="match status" value="2"/>
</dbReference>
<evidence type="ECO:0000259" key="4">
    <source>
        <dbReference type="Pfam" id="PF08545"/>
    </source>
</evidence>
<dbReference type="AlphaFoldDB" id="C8XJG8"/>
<reference evidence="6" key="1">
    <citation type="submission" date="2009-09" db="EMBL/GenBank/DDBJ databases">
        <title>The complete genome of Nakamurella multipartita DSM 44233.</title>
        <authorList>
            <consortium name="US DOE Joint Genome Institute (JGI-PGF)"/>
            <person name="Lucas S."/>
            <person name="Copeland A."/>
            <person name="Lapidus A."/>
            <person name="Glavina del Rio T."/>
            <person name="Dalin E."/>
            <person name="Tice H."/>
            <person name="Bruce D."/>
            <person name="Goodwin L."/>
            <person name="Pitluck S."/>
            <person name="Kyrpides N."/>
            <person name="Mavromatis K."/>
            <person name="Ivanova N."/>
            <person name="Ovchinnikova G."/>
            <person name="Sims D."/>
            <person name="Meincke L."/>
            <person name="Brettin T."/>
            <person name="Detter J.C."/>
            <person name="Han C."/>
            <person name="Larimer F."/>
            <person name="Land M."/>
            <person name="Hauser L."/>
            <person name="Markowitz V."/>
            <person name="Cheng J.-F."/>
            <person name="Hugenholtz P."/>
            <person name="Woyke T."/>
            <person name="Wu D."/>
            <person name="Klenk H.-P."/>
            <person name="Eisen J.A."/>
        </authorList>
    </citation>
    <scope>NUCLEOTIDE SEQUENCE [LARGE SCALE GENOMIC DNA]</scope>
    <source>
        <strain evidence="6">ATCC 700099 / DSM 44233 / CIP 104796 / JCM 9543 / NBRC 105858 / Y-104</strain>
    </source>
</reference>
<dbReference type="SMR" id="C8XJG8"/>
<sequence>MTGNSDFRFHDVAILSLDAGPAPLVVTSADVDRRLAPFYARTRSMSGLVTSLAGDFERRQWPAEVSFIQAAARAGEAAIAAAGIDRARIGVVIDTSVSRARLEPSSAVSVHHLLDLPPNCLNFDVSNACLGFVTGLHLAGALIDSGQIDYALIVDGEGTREIYDRTIDRLNERGEGLPDLLANFATFTLGSGAAAMVLGRHSAHPEGHQLLDGFFRAETRHHELCIGTIDGGVTDSRALLEAGIELAGAAWAQAGATAAWGSRDRYIFHQVSEVHTKAMIRTLGVDPAKVPTTFARYGNIGPAAIPITLATVADELSPGDIVLCMGIGSGLNVGVIELRW</sequence>
<evidence type="ECO:0000256" key="1">
    <source>
        <dbReference type="ARBA" id="ARBA00022679"/>
    </source>
</evidence>
<evidence type="ECO:0000256" key="2">
    <source>
        <dbReference type="ARBA" id="ARBA00023315"/>
    </source>
</evidence>
<evidence type="ECO:0000313" key="5">
    <source>
        <dbReference type="EMBL" id="ACV80529.1"/>
    </source>
</evidence>
<dbReference type="RefSeq" id="WP_015749354.1">
    <property type="nucleotide sequence ID" value="NC_013235.1"/>
</dbReference>
<dbReference type="Pfam" id="PF08545">
    <property type="entry name" value="ACP_syn_III"/>
    <property type="match status" value="1"/>
</dbReference>
<dbReference type="InParanoid" id="C8XJG8"/>
<dbReference type="Proteomes" id="UP000002218">
    <property type="component" value="Chromosome"/>
</dbReference>
<dbReference type="OrthoDB" id="9788274at2"/>
<name>C8XJG8_NAKMY</name>
<dbReference type="GO" id="GO:0044550">
    <property type="term" value="P:secondary metabolite biosynthetic process"/>
    <property type="evidence" value="ECO:0007669"/>
    <property type="project" value="TreeGrafter"/>
</dbReference>
<dbReference type="InterPro" id="IPR013751">
    <property type="entry name" value="ACP_syn_III_N"/>
</dbReference>
<feature type="domain" description="Beta-ketoacyl-[acyl-carrier-protein] synthase III N-terminal" evidence="4">
    <location>
        <begin position="123"/>
        <end position="211"/>
    </location>
</feature>
<evidence type="ECO:0000259" key="3">
    <source>
        <dbReference type="Pfam" id="PF08541"/>
    </source>
</evidence>
<dbReference type="GO" id="GO:0006633">
    <property type="term" value="P:fatty acid biosynthetic process"/>
    <property type="evidence" value="ECO:0007669"/>
    <property type="project" value="InterPro"/>
</dbReference>
<dbReference type="PANTHER" id="PTHR34069:SF3">
    <property type="entry name" value="ACYL-COA:ACYL-COA ALKYLTRANSFERASE"/>
    <property type="match status" value="1"/>
</dbReference>
<dbReference type="Pfam" id="PF08541">
    <property type="entry name" value="ACP_syn_III_C"/>
    <property type="match status" value="1"/>
</dbReference>
<feature type="domain" description="Beta-ketoacyl-[acyl-carrier-protein] synthase III C-terminal" evidence="3">
    <location>
        <begin position="264"/>
        <end position="340"/>
    </location>
</feature>
<dbReference type="SUPFAM" id="SSF53901">
    <property type="entry name" value="Thiolase-like"/>
    <property type="match status" value="1"/>
</dbReference>
<reference evidence="5 6" key="2">
    <citation type="journal article" date="2010" name="Stand. Genomic Sci.">
        <title>Complete genome sequence of Nakamurella multipartita type strain (Y-104).</title>
        <authorList>
            <person name="Tice H."/>
            <person name="Mayilraj S."/>
            <person name="Sims D."/>
            <person name="Lapidus A."/>
            <person name="Nolan M."/>
            <person name="Lucas S."/>
            <person name="Glavina Del Rio T."/>
            <person name="Copeland A."/>
            <person name="Cheng J.F."/>
            <person name="Meincke L."/>
            <person name="Bruce D."/>
            <person name="Goodwin L."/>
            <person name="Pitluck S."/>
            <person name="Ivanova N."/>
            <person name="Mavromatis K."/>
            <person name="Ovchinnikova G."/>
            <person name="Pati A."/>
            <person name="Chen A."/>
            <person name="Palaniappan K."/>
            <person name="Land M."/>
            <person name="Hauser L."/>
            <person name="Chang Y.J."/>
            <person name="Jeffries C.D."/>
            <person name="Detter J.C."/>
            <person name="Brettin T."/>
            <person name="Rohde M."/>
            <person name="Goker M."/>
            <person name="Bristow J."/>
            <person name="Eisen J.A."/>
            <person name="Markowitz V."/>
            <person name="Hugenholtz P."/>
            <person name="Kyrpides N.C."/>
            <person name="Klenk H.P."/>
            <person name="Chen F."/>
        </authorList>
    </citation>
    <scope>NUCLEOTIDE SEQUENCE [LARGE SCALE GENOMIC DNA]</scope>
    <source>
        <strain evidence="6">ATCC 700099 / DSM 44233 / CIP 104796 / JCM 9543 / NBRC 105858 / Y-104</strain>
    </source>
</reference>
<dbReference type="KEGG" id="nml:Namu_4240"/>
<dbReference type="STRING" id="479431.Namu_4240"/>
<dbReference type="InterPro" id="IPR013747">
    <property type="entry name" value="ACP_syn_III_C"/>
</dbReference>
<keyword evidence="6" id="KW-1185">Reference proteome</keyword>
<proteinExistence type="predicted"/>
<dbReference type="EMBL" id="CP001737">
    <property type="protein sequence ID" value="ACV80529.1"/>
    <property type="molecule type" value="Genomic_DNA"/>
</dbReference>
<evidence type="ECO:0000313" key="6">
    <source>
        <dbReference type="Proteomes" id="UP000002218"/>
    </source>
</evidence>
<accession>C8XJG8</accession>
<gene>
    <name evidence="5" type="ordered locus">Namu_4240</name>
</gene>
<dbReference type="GO" id="GO:0004315">
    <property type="term" value="F:3-oxoacyl-[acyl-carrier-protein] synthase activity"/>
    <property type="evidence" value="ECO:0007669"/>
    <property type="project" value="InterPro"/>
</dbReference>
<dbReference type="InterPro" id="IPR016039">
    <property type="entry name" value="Thiolase-like"/>
</dbReference>
<dbReference type="eggNOG" id="COG0332">
    <property type="taxonomic scope" value="Bacteria"/>
</dbReference>
<dbReference type="PANTHER" id="PTHR34069">
    <property type="entry name" value="3-OXOACYL-[ACYL-CARRIER-PROTEIN] SYNTHASE 3"/>
    <property type="match status" value="1"/>
</dbReference>
<keyword evidence="1" id="KW-0808">Transferase</keyword>
<dbReference type="NCBIfam" id="NF006720">
    <property type="entry name" value="PRK09258.1"/>
    <property type="match status" value="1"/>
</dbReference>
<keyword evidence="2" id="KW-0012">Acyltransferase</keyword>